<dbReference type="InterPro" id="IPR036772">
    <property type="entry name" value="SRCR-like_dom_sf"/>
</dbReference>
<reference evidence="5 6" key="2">
    <citation type="submission" date="2018-11" db="EMBL/GenBank/DDBJ databases">
        <authorList>
            <consortium name="Pathogen Informatics"/>
        </authorList>
    </citation>
    <scope>NUCLEOTIDE SEQUENCE [LARGE SCALE GENOMIC DNA]</scope>
</reference>
<dbReference type="Pfam" id="PF00100">
    <property type="entry name" value="Zona_pellucida"/>
    <property type="match status" value="1"/>
</dbReference>
<dbReference type="GO" id="GO:0016020">
    <property type="term" value="C:membrane"/>
    <property type="evidence" value="ECO:0007669"/>
    <property type="project" value="InterPro"/>
</dbReference>
<keyword evidence="1 2" id="KW-1015">Disulfide bond</keyword>
<dbReference type="PANTHER" id="PTHR48071">
    <property type="entry name" value="SRCR DOMAIN-CONTAINING PROTEIN"/>
    <property type="match status" value="1"/>
</dbReference>
<dbReference type="PROSITE" id="PS51034">
    <property type="entry name" value="ZP_2"/>
    <property type="match status" value="1"/>
</dbReference>
<dbReference type="SMART" id="SM00202">
    <property type="entry name" value="SR"/>
    <property type="match status" value="1"/>
</dbReference>
<evidence type="ECO:0000313" key="5">
    <source>
        <dbReference type="EMBL" id="VDM32774.1"/>
    </source>
</evidence>
<gene>
    <name evidence="5" type="ORF">TTAC_LOCUS8256</name>
</gene>
<dbReference type="InterPro" id="IPR001507">
    <property type="entry name" value="ZP_dom"/>
</dbReference>
<dbReference type="Gene3D" id="3.10.250.10">
    <property type="entry name" value="SRCR-like domain"/>
    <property type="match status" value="1"/>
</dbReference>
<reference evidence="7" key="1">
    <citation type="submission" date="2016-04" db="UniProtKB">
        <authorList>
            <consortium name="WormBaseParasite"/>
        </authorList>
    </citation>
    <scope>IDENTIFICATION</scope>
</reference>
<dbReference type="SUPFAM" id="SSF56487">
    <property type="entry name" value="SRCR-like"/>
    <property type="match status" value="1"/>
</dbReference>
<sequence length="515" mass="55978">MGALTCLASSAMDLKRSSPPYGVPILNSHKASLFPTRLSNFNCSGRVTLGPNPPESTSVHLGYCAHTTTLPSPCRNHRRDVAIACLEPMRLDTFSTLPPATFAPVTCPYNSSEVRLTHGGRKSGRLEVKHPESGVWGTVCADGFGTNEAKAVCRMLCSSSDDLAYAHAVINAFGEKGMTKLNGGHSKKEKEMPIHLARVACPVNAQSLNDCSLGDGWGSTQGCTHALDVGVICGPEEPLTPPRMPVESNLTCEGGTARVRFKREQLGEVSPMTVHLNGSPPEGCYFNFTTIPDLEGIVEVSFPMDKCGGTYERSTSTTLAVHLSLLVNASREPSLSSLKKEGEVEVFVLPITCLVNRSDSVRSAVRAVAISQLRPLVATRPTPPTRLAFFADKHFQRRVSDNINILPHRRVFAQISLTQPEQNSKLILRNCWLSSSETISNTSIPIIANGCLVNSDIHWHPISRNAVGFSFETAYFRRASQRVNGGSILQLFVVCQTRLCQINETDPECMQNKCA</sequence>
<dbReference type="InterPro" id="IPR001190">
    <property type="entry name" value="SRCR"/>
</dbReference>
<evidence type="ECO:0000256" key="1">
    <source>
        <dbReference type="ARBA" id="ARBA00023157"/>
    </source>
</evidence>
<dbReference type="STRING" id="6205.A0A158REX2"/>
<accession>A0A158REX2</accession>
<dbReference type="InterPro" id="IPR055355">
    <property type="entry name" value="ZP-C"/>
</dbReference>
<name>A0A158REX2_HYDTA</name>
<evidence type="ECO:0000256" key="2">
    <source>
        <dbReference type="PROSITE-ProRule" id="PRU00196"/>
    </source>
</evidence>
<dbReference type="PANTHER" id="PTHR48071:SF18">
    <property type="entry name" value="DELETED IN MALIGNANT BRAIN TUMORS 1 PROTEIN-RELATED"/>
    <property type="match status" value="1"/>
</dbReference>
<dbReference type="AlphaFoldDB" id="A0A158REX2"/>
<dbReference type="SMART" id="SM00241">
    <property type="entry name" value="ZP"/>
    <property type="match status" value="1"/>
</dbReference>
<protein>
    <submittedName>
        <fullName evidence="7">SRCR domain-containing protein</fullName>
    </submittedName>
</protein>
<dbReference type="PROSITE" id="PS50287">
    <property type="entry name" value="SRCR_2"/>
    <property type="match status" value="1"/>
</dbReference>
<evidence type="ECO:0000259" key="4">
    <source>
        <dbReference type="PROSITE" id="PS51034"/>
    </source>
</evidence>
<dbReference type="Proteomes" id="UP000274429">
    <property type="component" value="Unassembled WGS sequence"/>
</dbReference>
<proteinExistence type="predicted"/>
<feature type="domain" description="ZP" evidence="4">
    <location>
        <begin position="251"/>
        <end position="515"/>
    </location>
</feature>
<evidence type="ECO:0000259" key="3">
    <source>
        <dbReference type="PROSITE" id="PS50287"/>
    </source>
</evidence>
<feature type="disulfide bond" evidence="2">
    <location>
        <begin position="201"/>
        <end position="211"/>
    </location>
</feature>
<dbReference type="WBParaSite" id="TTAC_0000827101-mRNA-1">
    <property type="protein sequence ID" value="TTAC_0000827101-mRNA-1"/>
    <property type="gene ID" value="TTAC_0000827101"/>
</dbReference>
<dbReference type="Gene3D" id="2.60.40.4100">
    <property type="entry name" value="Zona pellucida, ZP-C domain"/>
    <property type="match status" value="1"/>
</dbReference>
<feature type="domain" description="SRCR" evidence="3">
    <location>
        <begin position="114"/>
        <end position="234"/>
    </location>
</feature>
<comment type="caution">
    <text evidence="2">Lacks conserved residue(s) required for the propagation of feature annotation.</text>
</comment>
<dbReference type="InterPro" id="IPR042235">
    <property type="entry name" value="ZP-C_dom"/>
</dbReference>
<dbReference type="EMBL" id="UYWX01020473">
    <property type="protein sequence ID" value="VDM32774.1"/>
    <property type="molecule type" value="Genomic_DNA"/>
</dbReference>
<organism evidence="7">
    <name type="scientific">Hydatigena taeniaeformis</name>
    <name type="common">Feline tapeworm</name>
    <name type="synonym">Taenia taeniaeformis</name>
    <dbReference type="NCBI Taxonomy" id="6205"/>
    <lineage>
        <taxon>Eukaryota</taxon>
        <taxon>Metazoa</taxon>
        <taxon>Spiralia</taxon>
        <taxon>Lophotrochozoa</taxon>
        <taxon>Platyhelminthes</taxon>
        <taxon>Cestoda</taxon>
        <taxon>Eucestoda</taxon>
        <taxon>Cyclophyllidea</taxon>
        <taxon>Taeniidae</taxon>
        <taxon>Hydatigera</taxon>
    </lineage>
</organism>
<dbReference type="OrthoDB" id="6252055at2759"/>
<evidence type="ECO:0000313" key="7">
    <source>
        <dbReference type="WBParaSite" id="TTAC_0000827101-mRNA-1"/>
    </source>
</evidence>
<dbReference type="Pfam" id="PF00530">
    <property type="entry name" value="SRCR"/>
    <property type="match status" value="1"/>
</dbReference>
<keyword evidence="6" id="KW-1185">Reference proteome</keyword>
<evidence type="ECO:0000313" key="6">
    <source>
        <dbReference type="Proteomes" id="UP000274429"/>
    </source>
</evidence>